<evidence type="ECO:0000259" key="4">
    <source>
        <dbReference type="Pfam" id="PF03468"/>
    </source>
</evidence>
<feature type="domain" description="Factor of DNA methylation 1-5/IDN2" evidence="5">
    <location>
        <begin position="600"/>
        <end position="727"/>
    </location>
</feature>
<dbReference type="PANTHER" id="PTHR21596:SF23">
    <property type="entry name" value="FACTOR OF DNA METHYLATION 4"/>
    <property type="match status" value="1"/>
</dbReference>
<feature type="domain" description="Zinc finger-XS" evidence="6">
    <location>
        <begin position="109"/>
        <end position="149"/>
    </location>
</feature>
<dbReference type="InterPro" id="IPR045177">
    <property type="entry name" value="FDM1-5/IDN2"/>
</dbReference>
<dbReference type="AlphaFoldDB" id="A0AA35ZS89"/>
<evidence type="ECO:0000256" key="3">
    <source>
        <dbReference type="SAM" id="Coils"/>
    </source>
</evidence>
<dbReference type="Gene3D" id="3.30.70.2890">
    <property type="entry name" value="XS domain"/>
    <property type="match status" value="1"/>
</dbReference>
<dbReference type="GO" id="GO:0080188">
    <property type="term" value="P:gene silencing by siRNA-directed DNA methylation"/>
    <property type="evidence" value="ECO:0007669"/>
    <property type="project" value="InterPro"/>
</dbReference>
<sequence length="730" mass="85672">MGKTQQKPFPLPISQSCFFQIHMYTTILPHSLSNSFKIPQSRFWFAFLNPSTSNFLEYLSIFPYRCMMTQRGGKFSHSDPAFREHIYTSYKDLKEGKVKVKISEKILKCPYCRESREYTYSEDLCRHASRIISESRSATYKEKAKHMGLVEFLERDFDTKIKTPESTTSANLKEKGNHKGMEEFLEKAFDAKVKDSKSFSKRKSFDLEEKNEMSREEAIVWPWMCVVANIPVEYKNGRYTGDSGKKLKDEWINQGYKPTKVHPLWNRRGHSGFAVVEFAKEMDGFGYATLFVKDFEVEKHGRKDWYDNNKCKDDKLYAWIARDEDYNSNGLVGDYLRKHGDLKAAVSQVEKEDEVKDCKLRMGLNKRLEETEKQSEEIKSEISRTDDYMASVRKQNEMLMKDLNMMAEKYNKAHEMMGKKANEQLKRISIEHEQSKLQLEEREKELRAREARNESELKKLDNEKKMNELAILEQKKADERMLKLGDDHKREKEKLHQKIIELQKKLDDKQRLELEIKQLKGAMEVMKHMSHEDVEAKNKLESTEKDLKEKEEELEAIEELNQALIIKERLSNDELQDARKELISGMKEICGSGRAHIGVKRMGDLDAKPFIVDAKKRCLSREDTVKFLSAWEDHLRDPSWHPFKVITIGDDCKEIMDEEDDKIVRLKAECDEGVCNAVVTALKELNEYNPSGRYPLPELWNNKVNRKAKLEEGVEFLLKQWKLYKQKKRG</sequence>
<name>A0AA35ZS89_LACSI</name>
<dbReference type="Pfam" id="PF03469">
    <property type="entry name" value="XH"/>
    <property type="match status" value="1"/>
</dbReference>
<evidence type="ECO:0000313" key="7">
    <source>
        <dbReference type="EMBL" id="CAI9297945.1"/>
    </source>
</evidence>
<protein>
    <submittedName>
        <fullName evidence="7">Uncharacterized protein</fullName>
    </submittedName>
</protein>
<dbReference type="CDD" id="cd12266">
    <property type="entry name" value="RRM_like_XS"/>
    <property type="match status" value="1"/>
</dbReference>
<evidence type="ECO:0000259" key="5">
    <source>
        <dbReference type="Pfam" id="PF03469"/>
    </source>
</evidence>
<reference evidence="7" key="1">
    <citation type="submission" date="2023-04" db="EMBL/GenBank/DDBJ databases">
        <authorList>
            <person name="Vijverberg K."/>
            <person name="Xiong W."/>
            <person name="Schranz E."/>
        </authorList>
    </citation>
    <scope>NUCLEOTIDE SEQUENCE</scope>
</reference>
<evidence type="ECO:0000256" key="1">
    <source>
        <dbReference type="ARBA" id="ARBA00023054"/>
    </source>
</evidence>
<evidence type="ECO:0000259" key="6">
    <source>
        <dbReference type="Pfam" id="PF03470"/>
    </source>
</evidence>
<dbReference type="InterPro" id="IPR005381">
    <property type="entry name" value="Znf-XS_domain"/>
</dbReference>
<dbReference type="EMBL" id="OX465084">
    <property type="protein sequence ID" value="CAI9297945.1"/>
    <property type="molecule type" value="Genomic_DNA"/>
</dbReference>
<organism evidence="7 8">
    <name type="scientific">Lactuca saligna</name>
    <name type="common">Willowleaf lettuce</name>
    <dbReference type="NCBI Taxonomy" id="75948"/>
    <lineage>
        <taxon>Eukaryota</taxon>
        <taxon>Viridiplantae</taxon>
        <taxon>Streptophyta</taxon>
        <taxon>Embryophyta</taxon>
        <taxon>Tracheophyta</taxon>
        <taxon>Spermatophyta</taxon>
        <taxon>Magnoliopsida</taxon>
        <taxon>eudicotyledons</taxon>
        <taxon>Gunneridae</taxon>
        <taxon>Pentapetalae</taxon>
        <taxon>asterids</taxon>
        <taxon>campanulids</taxon>
        <taxon>Asterales</taxon>
        <taxon>Asteraceae</taxon>
        <taxon>Cichorioideae</taxon>
        <taxon>Cichorieae</taxon>
        <taxon>Lactucinae</taxon>
        <taxon>Lactuca</taxon>
    </lineage>
</organism>
<dbReference type="InterPro" id="IPR005379">
    <property type="entry name" value="FDM1-5/IDN2_XH"/>
</dbReference>
<accession>A0AA35ZS89</accession>
<proteinExistence type="predicted"/>
<dbReference type="InterPro" id="IPR038588">
    <property type="entry name" value="XS_domain_sf"/>
</dbReference>
<evidence type="ECO:0000313" key="8">
    <source>
        <dbReference type="Proteomes" id="UP001177003"/>
    </source>
</evidence>
<dbReference type="Pfam" id="PF03470">
    <property type="entry name" value="zf-XS"/>
    <property type="match status" value="1"/>
</dbReference>
<dbReference type="Proteomes" id="UP001177003">
    <property type="component" value="Chromosome 8"/>
</dbReference>
<dbReference type="PANTHER" id="PTHR21596">
    <property type="entry name" value="RIBONUCLEASE P SUBUNIT P38"/>
    <property type="match status" value="1"/>
</dbReference>
<keyword evidence="8" id="KW-1185">Reference proteome</keyword>
<feature type="domain" description="XS" evidence="4">
    <location>
        <begin position="216"/>
        <end position="328"/>
    </location>
</feature>
<feature type="coiled-coil region" evidence="3">
    <location>
        <begin position="422"/>
        <end position="570"/>
    </location>
</feature>
<evidence type="ECO:0000256" key="2">
    <source>
        <dbReference type="ARBA" id="ARBA00023158"/>
    </source>
</evidence>
<dbReference type="InterPro" id="IPR005380">
    <property type="entry name" value="XS_domain"/>
</dbReference>
<keyword evidence="2" id="KW-0943">RNA-mediated gene silencing</keyword>
<gene>
    <name evidence="7" type="ORF">LSALG_LOCUS36727</name>
</gene>
<dbReference type="Pfam" id="PF03468">
    <property type="entry name" value="XS"/>
    <property type="match status" value="1"/>
</dbReference>
<keyword evidence="1 3" id="KW-0175">Coiled coil</keyword>